<sequence>MSRLAAMPDDHKRPQRYGVTRAQIARAQRLRREGDWLGACHACGIEVAIDPGIVAERADLADDLRHLVPDLLRWHALRLQRHPARTDWRLKWTAYGARAVTSLARYGEDALYLTGWPDRAPARFALRFGRPPDGHETTTLAGLRELWDDRQAGNLAARCGGGTSLPFFTADGRPGSGPASPVERVVRLFNDFRPDDAWRAAGVEPELTDRIRGWHDTLRPFDAPAAPQALAAARRTGADVVWAHAGEREYFWFDRLDTAAPRLSVVDSRWLRRHPAVELPLTELFWPADFVDLMAGRLGPRDLHPMVAAALFPALPGPEDCGPPPLPPPAPVRVACAEEWHVLEHRDGVLSAPHPPEYLEREAALLALRGPRPTGCAAALLFWRGVLARAPRELREVQELHRELLARVAAGEADTLEAMLDAGLDPHCRSAGSGTLLHLLPGLVPDEAALRLLPRLLAAGLDPDAEDRRGVTPRAAAGEPGANRALAAALRALPRPP</sequence>
<evidence type="ECO:0008006" key="3">
    <source>
        <dbReference type="Google" id="ProtNLM"/>
    </source>
</evidence>
<comment type="caution">
    <text evidence="1">The sequence shown here is derived from an EMBL/GenBank/DDBJ whole genome shotgun (WGS) entry which is preliminary data.</text>
</comment>
<dbReference type="Proteomes" id="UP001501444">
    <property type="component" value="Unassembled WGS sequence"/>
</dbReference>
<dbReference type="Gene3D" id="1.25.40.20">
    <property type="entry name" value="Ankyrin repeat-containing domain"/>
    <property type="match status" value="1"/>
</dbReference>
<reference evidence="2" key="1">
    <citation type="journal article" date="2019" name="Int. J. Syst. Evol. Microbiol.">
        <title>The Global Catalogue of Microorganisms (GCM) 10K type strain sequencing project: providing services to taxonomists for standard genome sequencing and annotation.</title>
        <authorList>
            <consortium name="The Broad Institute Genomics Platform"/>
            <consortium name="The Broad Institute Genome Sequencing Center for Infectious Disease"/>
            <person name="Wu L."/>
            <person name="Ma J."/>
        </authorList>
    </citation>
    <scope>NUCLEOTIDE SEQUENCE [LARGE SCALE GENOMIC DNA]</scope>
    <source>
        <strain evidence="2">JCM 3272</strain>
    </source>
</reference>
<dbReference type="EMBL" id="BAAARV010000086">
    <property type="protein sequence ID" value="GAA2379821.1"/>
    <property type="molecule type" value="Genomic_DNA"/>
</dbReference>
<organism evidence="1 2">
    <name type="scientific">Dactylosporangium salmoneum</name>
    <dbReference type="NCBI Taxonomy" id="53361"/>
    <lineage>
        <taxon>Bacteria</taxon>
        <taxon>Bacillati</taxon>
        <taxon>Actinomycetota</taxon>
        <taxon>Actinomycetes</taxon>
        <taxon>Micromonosporales</taxon>
        <taxon>Micromonosporaceae</taxon>
        <taxon>Dactylosporangium</taxon>
    </lineage>
</organism>
<evidence type="ECO:0000313" key="1">
    <source>
        <dbReference type="EMBL" id="GAA2379821.1"/>
    </source>
</evidence>
<protein>
    <recommendedName>
        <fullName evidence="3">Ankyrin repeat domain-containing protein</fullName>
    </recommendedName>
</protein>
<gene>
    <name evidence="1" type="ORF">GCM10010170_086730</name>
</gene>
<evidence type="ECO:0000313" key="2">
    <source>
        <dbReference type="Proteomes" id="UP001501444"/>
    </source>
</evidence>
<accession>A0ABP5UIC1</accession>
<proteinExistence type="predicted"/>
<keyword evidence="2" id="KW-1185">Reference proteome</keyword>
<dbReference type="InterPro" id="IPR036770">
    <property type="entry name" value="Ankyrin_rpt-contain_sf"/>
</dbReference>
<name>A0ABP5UIC1_9ACTN</name>